<dbReference type="Proteomes" id="UP000284375">
    <property type="component" value="Unassembled WGS sequence"/>
</dbReference>
<dbReference type="AlphaFoldDB" id="A0A423VLQ1"/>
<dbReference type="EMBL" id="LJZO01000040">
    <property type="protein sequence ID" value="ROV91940.1"/>
    <property type="molecule type" value="Genomic_DNA"/>
</dbReference>
<accession>A0A423VLQ1</accession>
<dbReference type="OrthoDB" id="194358at2759"/>
<evidence type="ECO:0000313" key="2">
    <source>
        <dbReference type="Proteomes" id="UP000284375"/>
    </source>
</evidence>
<reference evidence="1 2" key="1">
    <citation type="submission" date="2015-09" db="EMBL/GenBank/DDBJ databases">
        <title>Host preference determinants of Valsa canker pathogens revealed by comparative genomics.</title>
        <authorList>
            <person name="Yin Z."/>
            <person name="Huang L."/>
        </authorList>
    </citation>
    <scope>NUCLEOTIDE SEQUENCE [LARGE SCALE GENOMIC DNA]</scope>
    <source>
        <strain evidence="1 2">YSFL</strain>
    </source>
</reference>
<keyword evidence="2" id="KW-1185">Reference proteome</keyword>
<organism evidence="1 2">
    <name type="scientific">Cytospora chrysosperma</name>
    <name type="common">Cytospora canker fungus</name>
    <name type="synonym">Sphaeria chrysosperma</name>
    <dbReference type="NCBI Taxonomy" id="252740"/>
    <lineage>
        <taxon>Eukaryota</taxon>
        <taxon>Fungi</taxon>
        <taxon>Dikarya</taxon>
        <taxon>Ascomycota</taxon>
        <taxon>Pezizomycotina</taxon>
        <taxon>Sordariomycetes</taxon>
        <taxon>Sordariomycetidae</taxon>
        <taxon>Diaporthales</taxon>
        <taxon>Cytosporaceae</taxon>
        <taxon>Cytospora</taxon>
    </lineage>
</organism>
<protein>
    <submittedName>
        <fullName evidence="1">Uncharacterized protein</fullName>
    </submittedName>
</protein>
<name>A0A423VLQ1_CYTCH</name>
<comment type="caution">
    <text evidence="1">The sequence shown here is derived from an EMBL/GenBank/DDBJ whole genome shotgun (WGS) entry which is preliminary data.</text>
</comment>
<proteinExistence type="predicted"/>
<gene>
    <name evidence="1" type="ORF">VSDG_07599</name>
</gene>
<sequence length="147" mass="16877">MIGGTELGHSKSKPWLVGVWFFKINRRVLVSHNRLNYETYKLQDVARPVQSLQEAAKTVLNGALFMDATLPVDHIYALYNMLVMCGLPLPEPDYNKAFEVVYEETVWAWIQEWQDLSILQTAARPTHIQNLPSWAKQKRNIPPGVSQ</sequence>
<evidence type="ECO:0000313" key="1">
    <source>
        <dbReference type="EMBL" id="ROV91940.1"/>
    </source>
</evidence>